<evidence type="ECO:0000313" key="2">
    <source>
        <dbReference type="EMBL" id="MEE6260195.1"/>
    </source>
</evidence>
<dbReference type="Proteomes" id="UP001332243">
    <property type="component" value="Unassembled WGS sequence"/>
</dbReference>
<dbReference type="InterPro" id="IPR000477">
    <property type="entry name" value="RT_dom"/>
</dbReference>
<feature type="domain" description="Reverse transcriptase" evidence="1">
    <location>
        <begin position="47"/>
        <end position="289"/>
    </location>
</feature>
<protein>
    <submittedName>
        <fullName evidence="2">RNA-directed DNA polymerase</fullName>
    </submittedName>
</protein>
<evidence type="ECO:0000259" key="1">
    <source>
        <dbReference type="PROSITE" id="PS50878"/>
    </source>
</evidence>
<proteinExistence type="predicted"/>
<dbReference type="InterPro" id="IPR043502">
    <property type="entry name" value="DNA/RNA_pol_sf"/>
</dbReference>
<dbReference type="PANTHER" id="PTHR34047:SF8">
    <property type="entry name" value="PROTEIN YKFC"/>
    <property type="match status" value="1"/>
</dbReference>
<dbReference type="RefSeq" id="WP_331215320.1">
    <property type="nucleotide sequence ID" value="NZ_JAZGQK010000013.1"/>
</dbReference>
<dbReference type="CDD" id="cd01646">
    <property type="entry name" value="RT_Bac_retron_I"/>
    <property type="match status" value="1"/>
</dbReference>
<name>A0ABU7RUT2_9ACTN</name>
<dbReference type="SUPFAM" id="SSF56672">
    <property type="entry name" value="DNA/RNA polymerases"/>
    <property type="match status" value="1"/>
</dbReference>
<dbReference type="Pfam" id="PF00078">
    <property type="entry name" value="RVT_1"/>
    <property type="match status" value="1"/>
</dbReference>
<sequence length="507" mass="57410">MEPAGLDDVLKHLDLAWSHVGASTGDLDLPDPIAFADMQHAWPTQRLLLAQRVLDCDIKPADVELIDLPKNELLVRPLARVSLESRLMYEASVLAVVEKIDSRLSDAVFSHRWLSWEKRLYAPTGRWMKMMEEARTFHRANPKLMLARTDVSAFYENVDVSLLLEELEALAPPKWALDSLTIFLRAFNALNNVWGIPQGFDVTGILANLYLLPVDLALKREGFKHFRYSDDMLIFGADWLALRKALLHLTAILRSRRLVLAGAKTHVFPADGVLDELLDADMNAINYGIATGKDEAPADLHKFFDGAVSGKFVDKRNFTFSLTKLASIKDGYAVEWILENMGSVPHISREALKYLGIFYKPESKHGGRIADFLLDSKISQYPFAQQNLLLYLITNGVKELAARDSAWRLIENKNTQSFVREFAARYLGLHGEPTDAILLKKQFREERDINVRRALLVACYEAKNCGSEMLELISRSMPELRITADYLRTEPSSIPVPTSERRPYGRI</sequence>
<dbReference type="PROSITE" id="PS50878">
    <property type="entry name" value="RT_POL"/>
    <property type="match status" value="1"/>
</dbReference>
<keyword evidence="3" id="KW-1185">Reference proteome</keyword>
<comment type="caution">
    <text evidence="2">The sequence shown here is derived from an EMBL/GenBank/DDBJ whole genome shotgun (WGS) entry which is preliminary data.</text>
</comment>
<dbReference type="PANTHER" id="PTHR34047">
    <property type="entry name" value="NUCLEAR INTRON MATURASE 1, MITOCHONDRIAL-RELATED"/>
    <property type="match status" value="1"/>
</dbReference>
<dbReference type="EMBL" id="JAZGQK010000013">
    <property type="protein sequence ID" value="MEE6260195.1"/>
    <property type="molecule type" value="Genomic_DNA"/>
</dbReference>
<dbReference type="InterPro" id="IPR051083">
    <property type="entry name" value="GrpII_Intron_Splice-Mob/Def"/>
</dbReference>
<accession>A0ABU7RUT2</accession>
<evidence type="ECO:0000313" key="3">
    <source>
        <dbReference type="Proteomes" id="UP001332243"/>
    </source>
</evidence>
<organism evidence="2 3">
    <name type="scientific">Plantactinospora sonchi</name>
    <dbReference type="NCBI Taxonomy" id="1544735"/>
    <lineage>
        <taxon>Bacteria</taxon>
        <taxon>Bacillati</taxon>
        <taxon>Actinomycetota</taxon>
        <taxon>Actinomycetes</taxon>
        <taxon>Micromonosporales</taxon>
        <taxon>Micromonosporaceae</taxon>
        <taxon>Plantactinospora</taxon>
    </lineage>
</organism>
<reference evidence="2 3" key="1">
    <citation type="submission" date="2024-01" db="EMBL/GenBank/DDBJ databases">
        <title>Genome insights into Plantactinospora sonchi sp. nov.</title>
        <authorList>
            <person name="Wang L."/>
        </authorList>
    </citation>
    <scope>NUCLEOTIDE SEQUENCE [LARGE SCALE GENOMIC DNA]</scope>
    <source>
        <strain evidence="2 3">NEAU-QY2</strain>
    </source>
</reference>
<keyword evidence="2" id="KW-0695">RNA-directed DNA polymerase</keyword>
<gene>
    <name evidence="2" type="ORF">V1633_17030</name>
</gene>
<keyword evidence="2" id="KW-0548">Nucleotidyltransferase</keyword>
<keyword evidence="2" id="KW-0808">Transferase</keyword>
<dbReference type="GO" id="GO:0003964">
    <property type="term" value="F:RNA-directed DNA polymerase activity"/>
    <property type="evidence" value="ECO:0007669"/>
    <property type="project" value="UniProtKB-KW"/>
</dbReference>